<reference evidence="6" key="2">
    <citation type="submission" date="2020-09" db="EMBL/GenBank/DDBJ databases">
        <authorList>
            <person name="Sun Q."/>
            <person name="Zhou Y."/>
        </authorList>
    </citation>
    <scope>NUCLEOTIDE SEQUENCE</scope>
    <source>
        <strain evidence="6">CGMCC 1.12360</strain>
    </source>
</reference>
<organism evidence="6 7">
    <name type="scientific">Compostibacillus humi</name>
    <dbReference type="NCBI Taxonomy" id="1245525"/>
    <lineage>
        <taxon>Bacteria</taxon>
        <taxon>Bacillati</taxon>
        <taxon>Bacillota</taxon>
        <taxon>Bacilli</taxon>
        <taxon>Bacillales</taxon>
        <taxon>Bacillaceae</taxon>
        <taxon>Compostibacillus</taxon>
    </lineage>
</organism>
<keyword evidence="2" id="KW-0479">Metal-binding</keyword>
<dbReference type="PANTHER" id="PTHR35005">
    <property type="entry name" value="3-DEHYDRO-SCYLLO-INOSOSE HYDROLASE"/>
    <property type="match status" value="1"/>
</dbReference>
<dbReference type="InterPro" id="IPR024087">
    <property type="entry name" value="Creatininase-like_sf"/>
</dbReference>
<evidence type="ECO:0000313" key="7">
    <source>
        <dbReference type="Proteomes" id="UP000602050"/>
    </source>
</evidence>
<keyword evidence="4" id="KW-0862">Zinc</keyword>
<sequence length="263" mass="29386">MEKNAVHLMTWKEVEDAFKKDPVVIVPLGSMEEHGPHSITGDFLAATEVAKRVAEKTDSLYIPTVPFGNSEYFRSYPGTVSLSQQTVINLLHDIVTSLTEHGVTKIAFFNGHAGNGPAVDQVAREVRRNKKIMIASIDLWQLLTSEQKKEIYQEDKDPSGHGGEPLTSVMSYLYPESMRMDLLPEKAETSDKWQAFEVENLSKVKLNGSKGNIYFNMEELSESGILGNPYNASRERGEKIISSVVEYGISLVEKMKSSNMLLK</sequence>
<dbReference type="InterPro" id="IPR003785">
    <property type="entry name" value="Creatininase/forma_Hydrolase"/>
</dbReference>
<evidence type="ECO:0000256" key="1">
    <source>
        <dbReference type="ARBA" id="ARBA00001947"/>
    </source>
</evidence>
<name>A0A8J2TM96_9BACI</name>
<dbReference type="Gene3D" id="3.40.50.10310">
    <property type="entry name" value="Creatininase"/>
    <property type="match status" value="1"/>
</dbReference>
<dbReference type="GO" id="GO:0046872">
    <property type="term" value="F:metal ion binding"/>
    <property type="evidence" value="ECO:0007669"/>
    <property type="project" value="UniProtKB-KW"/>
</dbReference>
<dbReference type="EMBL" id="BMEV01000045">
    <property type="protein sequence ID" value="GFZ81669.1"/>
    <property type="molecule type" value="Genomic_DNA"/>
</dbReference>
<dbReference type="RefSeq" id="WP_188392570.1">
    <property type="nucleotide sequence ID" value="NZ_BMEV01000045.1"/>
</dbReference>
<proteinExistence type="inferred from homology"/>
<accession>A0A8J2TM96</accession>
<reference evidence="6" key="1">
    <citation type="journal article" date="2014" name="Int. J. Syst. Evol. Microbiol.">
        <title>Complete genome sequence of Corynebacterium casei LMG S-19264T (=DSM 44701T), isolated from a smear-ripened cheese.</title>
        <authorList>
            <consortium name="US DOE Joint Genome Institute (JGI-PGF)"/>
            <person name="Walter F."/>
            <person name="Albersmeier A."/>
            <person name="Kalinowski J."/>
            <person name="Ruckert C."/>
        </authorList>
    </citation>
    <scope>NUCLEOTIDE SEQUENCE</scope>
    <source>
        <strain evidence="6">CGMCC 1.12360</strain>
    </source>
</reference>
<dbReference type="PANTHER" id="PTHR35005:SF1">
    <property type="entry name" value="2-AMINO-5-FORMYLAMINO-6-RIBOSYLAMINOPYRIMIDIN-4(3H)-ONE 5'-MONOPHOSPHATE DEFORMYLASE"/>
    <property type="match status" value="1"/>
</dbReference>
<dbReference type="Proteomes" id="UP000602050">
    <property type="component" value="Unassembled WGS sequence"/>
</dbReference>
<dbReference type="GO" id="GO:0016811">
    <property type="term" value="F:hydrolase activity, acting on carbon-nitrogen (but not peptide) bonds, in linear amides"/>
    <property type="evidence" value="ECO:0007669"/>
    <property type="project" value="TreeGrafter"/>
</dbReference>
<evidence type="ECO:0000313" key="6">
    <source>
        <dbReference type="EMBL" id="GFZ81669.1"/>
    </source>
</evidence>
<comment type="cofactor">
    <cofactor evidence="1">
        <name>Zn(2+)</name>
        <dbReference type="ChEBI" id="CHEBI:29105"/>
    </cofactor>
</comment>
<protein>
    <submittedName>
        <fullName evidence="6">Amidase</fullName>
    </submittedName>
</protein>
<comment type="caution">
    <text evidence="6">The sequence shown here is derived from an EMBL/GenBank/DDBJ whole genome shotgun (WGS) entry which is preliminary data.</text>
</comment>
<dbReference type="AlphaFoldDB" id="A0A8J2TM96"/>
<dbReference type="SUPFAM" id="SSF102215">
    <property type="entry name" value="Creatininase"/>
    <property type="match status" value="1"/>
</dbReference>
<evidence type="ECO:0000256" key="5">
    <source>
        <dbReference type="ARBA" id="ARBA00024029"/>
    </source>
</evidence>
<keyword evidence="7" id="KW-1185">Reference proteome</keyword>
<keyword evidence="3" id="KW-0378">Hydrolase</keyword>
<gene>
    <name evidence="6" type="ORF">GCM10010978_23190</name>
</gene>
<dbReference type="GO" id="GO:0009231">
    <property type="term" value="P:riboflavin biosynthetic process"/>
    <property type="evidence" value="ECO:0007669"/>
    <property type="project" value="TreeGrafter"/>
</dbReference>
<evidence type="ECO:0000256" key="2">
    <source>
        <dbReference type="ARBA" id="ARBA00022723"/>
    </source>
</evidence>
<comment type="similarity">
    <text evidence="5">Belongs to the creatininase superfamily.</text>
</comment>
<evidence type="ECO:0000256" key="3">
    <source>
        <dbReference type="ARBA" id="ARBA00022801"/>
    </source>
</evidence>
<dbReference type="Pfam" id="PF02633">
    <property type="entry name" value="Creatininase"/>
    <property type="match status" value="1"/>
</dbReference>
<evidence type="ECO:0000256" key="4">
    <source>
        <dbReference type="ARBA" id="ARBA00022833"/>
    </source>
</evidence>